<accession>A0ABM1C320</accession>
<name>A0ABM1C320_LIMPO</name>
<dbReference type="SUPFAM" id="SSF48619">
    <property type="entry name" value="Phospholipase A2, PLA2"/>
    <property type="match status" value="1"/>
</dbReference>
<comment type="subcellular location">
    <subcellularLocation>
        <location evidence="3">Secreted</location>
    </subcellularLocation>
</comment>
<proteinExistence type="inferred from homology"/>
<keyword evidence="8" id="KW-0443">Lipid metabolism</keyword>
<protein>
    <submittedName>
        <fullName evidence="12">Phospholipase A2-like</fullName>
    </submittedName>
</protein>
<keyword evidence="11" id="KW-1185">Reference proteome</keyword>
<dbReference type="PROSITE" id="PS00118">
    <property type="entry name" value="PA2_HIS"/>
    <property type="match status" value="1"/>
</dbReference>
<dbReference type="InterPro" id="IPR033113">
    <property type="entry name" value="PLA2_histidine"/>
</dbReference>
<dbReference type="RefSeq" id="XP_013793314.1">
    <property type="nucleotide sequence ID" value="XM_013937860.1"/>
</dbReference>
<evidence type="ECO:0000256" key="4">
    <source>
        <dbReference type="ARBA" id="ARBA00009659"/>
    </source>
</evidence>
<dbReference type="GeneID" id="106477271"/>
<keyword evidence="6" id="KW-0106">Calcium</keyword>
<evidence type="ECO:0000256" key="7">
    <source>
        <dbReference type="ARBA" id="ARBA00022963"/>
    </source>
</evidence>
<evidence type="ECO:0000256" key="2">
    <source>
        <dbReference type="ARBA" id="ARBA00001913"/>
    </source>
</evidence>
<keyword evidence="9" id="KW-0865">Zymogen</keyword>
<evidence type="ECO:0000256" key="5">
    <source>
        <dbReference type="ARBA" id="ARBA00022525"/>
    </source>
</evidence>
<sequence length="152" mass="17086">MNFSTYYLGFDQTVLLKDKSWPAFILVKLTKSGLGFEGNLTCAIFTGPNTIEEVLRDVQDNSLKLVSHDNLTKILLRCDEAGSFDISHRQQTKTSYIWPGTKWCGSGDVAEDPQDLGEEKETDRCCMKHDLCKEYIAGGETKYGLKNPTSYT</sequence>
<evidence type="ECO:0000313" key="12">
    <source>
        <dbReference type="RefSeq" id="XP_013793314.1"/>
    </source>
</evidence>
<dbReference type="Pfam" id="PF05826">
    <property type="entry name" value="Phospholip_A2_2"/>
    <property type="match status" value="1"/>
</dbReference>
<reference evidence="12" key="1">
    <citation type="submission" date="2025-08" db="UniProtKB">
        <authorList>
            <consortium name="RefSeq"/>
        </authorList>
    </citation>
    <scope>IDENTIFICATION</scope>
    <source>
        <tissue evidence="12">Muscle</tissue>
    </source>
</reference>
<evidence type="ECO:0000256" key="6">
    <source>
        <dbReference type="ARBA" id="ARBA00022837"/>
    </source>
</evidence>
<dbReference type="Gene3D" id="1.20.90.10">
    <property type="entry name" value="Phospholipase A2 domain"/>
    <property type="match status" value="1"/>
</dbReference>
<keyword evidence="7" id="KW-0442">Lipid degradation</keyword>
<evidence type="ECO:0000256" key="3">
    <source>
        <dbReference type="ARBA" id="ARBA00004613"/>
    </source>
</evidence>
<evidence type="ECO:0000256" key="1">
    <source>
        <dbReference type="ARBA" id="ARBA00001604"/>
    </source>
</evidence>
<feature type="non-terminal residue" evidence="12">
    <location>
        <position position="152"/>
    </location>
</feature>
<evidence type="ECO:0000259" key="10">
    <source>
        <dbReference type="Pfam" id="PF05826"/>
    </source>
</evidence>
<organism evidence="11 12">
    <name type="scientific">Limulus polyphemus</name>
    <name type="common">Atlantic horseshoe crab</name>
    <dbReference type="NCBI Taxonomy" id="6850"/>
    <lineage>
        <taxon>Eukaryota</taxon>
        <taxon>Metazoa</taxon>
        <taxon>Ecdysozoa</taxon>
        <taxon>Arthropoda</taxon>
        <taxon>Chelicerata</taxon>
        <taxon>Merostomata</taxon>
        <taxon>Xiphosura</taxon>
        <taxon>Limulidae</taxon>
        <taxon>Limulus</taxon>
    </lineage>
</organism>
<comment type="similarity">
    <text evidence="4">Belongs to the phospholipase A2 family. Group III subfamily.</text>
</comment>
<dbReference type="Proteomes" id="UP000694941">
    <property type="component" value="Unplaced"/>
</dbReference>
<gene>
    <name evidence="12" type="primary">LOC106477271</name>
</gene>
<comment type="catalytic activity">
    <reaction evidence="1">
        <text>a 1,2-diacyl-sn-glycero-3-phosphocholine + H2O = a 1-acyl-sn-glycero-3-phosphocholine + a fatty acid + H(+)</text>
        <dbReference type="Rhea" id="RHEA:15801"/>
        <dbReference type="ChEBI" id="CHEBI:15377"/>
        <dbReference type="ChEBI" id="CHEBI:15378"/>
        <dbReference type="ChEBI" id="CHEBI:28868"/>
        <dbReference type="ChEBI" id="CHEBI:57643"/>
        <dbReference type="ChEBI" id="CHEBI:58168"/>
        <dbReference type="EC" id="3.1.1.4"/>
    </reaction>
</comment>
<keyword evidence="5" id="KW-0964">Secreted</keyword>
<comment type="cofactor">
    <cofactor evidence="2">
        <name>Ca(2+)</name>
        <dbReference type="ChEBI" id="CHEBI:29108"/>
    </cofactor>
</comment>
<evidence type="ECO:0000256" key="8">
    <source>
        <dbReference type="ARBA" id="ARBA00023098"/>
    </source>
</evidence>
<feature type="domain" description="Phospholipase A2-like central" evidence="10">
    <location>
        <begin position="97"/>
        <end position="152"/>
    </location>
</feature>
<dbReference type="InterPro" id="IPR036444">
    <property type="entry name" value="PLipase_A2_dom_sf"/>
</dbReference>
<evidence type="ECO:0000313" key="11">
    <source>
        <dbReference type="Proteomes" id="UP000694941"/>
    </source>
</evidence>
<dbReference type="PANTHER" id="PTHR12253">
    <property type="entry name" value="RH14732P"/>
    <property type="match status" value="1"/>
</dbReference>
<evidence type="ECO:0000256" key="9">
    <source>
        <dbReference type="ARBA" id="ARBA00023145"/>
    </source>
</evidence>
<dbReference type="InterPro" id="IPR016090">
    <property type="entry name" value="PLA2-like_dom"/>
</dbReference>